<dbReference type="Pfam" id="PF00005">
    <property type="entry name" value="ABC_tran"/>
    <property type="match status" value="1"/>
</dbReference>
<sequence length="796" mass="85190">MSMATKTAGQTSEPHLADSHDLIRVYGARENNLRDVSVEIPKRRLTVFTGVSGSGKSSLVFSTIAAESQRLINETYSAFIQGFMPNQARPDVDVLDGLTTAIIVDQERMGSDPRSTVGTATDANAMLRILFSRLGTPHIGSPQAFSFNVASISGAGAVTVEKGGQTVRERRSFSVLGGMCPRCEGRGSVSDFDLTALYDENLSLNEGALTIPGYSMDGWYGRIFRGCGFFDPDKPIAKFTKKQLNDLLYKEPTKVKVEGVNVTYEGLIPRIQKSFLSKDREAMQPHIRAFVDKAITFDTCPDCGGTRLGAEARSSKIKGISIADACSMQISDLATWVRDLNEPSVAPLLTALGQTLDSFVEIGLGYLSLERPAGTLSGGEAQRTKMIRHLGSSLTDVTYVFDEPTIGLHPHDIQRMNELLLQLRDKGNTVLVVEHKPEVMAIADHIIDLGPRAGTEGGQVMFEGSIEGLRGSDTITGRHLDDRAALKPSVRAAAGALEVRGADSHNLQNVDVDIPLGVLVVLTGVAGSGKSSLIDCAVARHDDVAMVDQTPIKGSRRSNPATYTGLLDPIRKAFAKANGVKPALFSSNSEGACPACNGAGVIYTDLGVMATVESPCEECEGRRFQAEVLDYTFGGRNIAEVFEMSVAGAEEFFGAGDARIPAAHKILDRLVDVGLGYIKVGQPLTTLSGGERQRLKLATRMGEKNGIYVLDEPTTGLHLADVENLLALLDRLVDSGKSVIVIEHHQAVMAHADWIIDLGPGAGHDGGRIIFEGTPTDLVSARSTLTGEHLAAYVVG</sequence>
<keyword evidence="4" id="KW-0547">Nucleotide-binding</keyword>
<name>A0A846X8Y6_9NOCA</name>
<proteinExistence type="inferred from homology"/>
<evidence type="ECO:0000259" key="14">
    <source>
        <dbReference type="PROSITE" id="PS50893"/>
    </source>
</evidence>
<protein>
    <recommendedName>
        <fullName evidence="12">UvrABC system protein A</fullName>
    </recommendedName>
    <alternativeName>
        <fullName evidence="13">Excinuclease ABC subunit A</fullName>
    </alternativeName>
</protein>
<dbReference type="RefSeq" id="WP_068035539.1">
    <property type="nucleotide sequence ID" value="NZ_JAAXOO010000001.1"/>
</dbReference>
<keyword evidence="3" id="KW-0677">Repeat</keyword>
<keyword evidence="7" id="KW-0067">ATP-binding</keyword>
<evidence type="ECO:0000256" key="7">
    <source>
        <dbReference type="ARBA" id="ARBA00022840"/>
    </source>
</evidence>
<evidence type="ECO:0000256" key="3">
    <source>
        <dbReference type="ARBA" id="ARBA00022737"/>
    </source>
</evidence>
<dbReference type="InterPro" id="IPR027417">
    <property type="entry name" value="P-loop_NTPase"/>
</dbReference>
<evidence type="ECO:0000256" key="8">
    <source>
        <dbReference type="ARBA" id="ARBA00022881"/>
    </source>
</evidence>
<evidence type="ECO:0000256" key="4">
    <source>
        <dbReference type="ARBA" id="ARBA00022741"/>
    </source>
</evidence>
<evidence type="ECO:0000256" key="1">
    <source>
        <dbReference type="ARBA" id="ARBA00004496"/>
    </source>
</evidence>
<feature type="domain" description="ABC transporter" evidence="14">
    <location>
        <begin position="490"/>
        <end position="785"/>
    </location>
</feature>
<evidence type="ECO:0000256" key="10">
    <source>
        <dbReference type="ARBA" id="ARBA00023204"/>
    </source>
</evidence>
<reference evidence="15 16" key="1">
    <citation type="submission" date="2020-04" db="EMBL/GenBank/DDBJ databases">
        <title>MicrobeNet Type strains.</title>
        <authorList>
            <person name="Nicholson A.C."/>
        </authorList>
    </citation>
    <scope>NUCLEOTIDE SEQUENCE [LARGE SCALE GENOMIC DNA]</scope>
    <source>
        <strain evidence="15 16">DSM 45078</strain>
    </source>
</reference>
<keyword evidence="8" id="KW-0267">Excision nuclease</keyword>
<organism evidence="15 16">
    <name type="scientific">Nocardia speluncae</name>
    <dbReference type="NCBI Taxonomy" id="419477"/>
    <lineage>
        <taxon>Bacteria</taxon>
        <taxon>Bacillati</taxon>
        <taxon>Actinomycetota</taxon>
        <taxon>Actinomycetes</taxon>
        <taxon>Mycobacteriales</taxon>
        <taxon>Nocardiaceae</taxon>
        <taxon>Nocardia</taxon>
    </lineage>
</organism>
<dbReference type="Gene3D" id="3.40.50.300">
    <property type="entry name" value="P-loop containing nucleotide triphosphate hydrolases"/>
    <property type="match status" value="2"/>
</dbReference>
<dbReference type="PANTHER" id="PTHR43152">
    <property type="entry name" value="UVRABC SYSTEM PROTEIN A"/>
    <property type="match status" value="1"/>
</dbReference>
<dbReference type="GO" id="GO:0005524">
    <property type="term" value="F:ATP binding"/>
    <property type="evidence" value="ECO:0007669"/>
    <property type="project" value="UniProtKB-KW"/>
</dbReference>
<comment type="caution">
    <text evidence="15">The sequence shown here is derived from an EMBL/GenBank/DDBJ whole genome shotgun (WGS) entry which is preliminary data.</text>
</comment>
<dbReference type="Proteomes" id="UP000565715">
    <property type="component" value="Unassembled WGS sequence"/>
</dbReference>
<evidence type="ECO:0000256" key="11">
    <source>
        <dbReference type="ARBA" id="ARBA00038000"/>
    </source>
</evidence>
<dbReference type="PROSITE" id="PS50893">
    <property type="entry name" value="ABC_TRANSPORTER_2"/>
    <property type="match status" value="1"/>
</dbReference>
<accession>A0A846X8Y6</accession>
<evidence type="ECO:0000313" key="15">
    <source>
        <dbReference type="EMBL" id="NKY31905.1"/>
    </source>
</evidence>
<comment type="subcellular location">
    <subcellularLocation>
        <location evidence="1">Cytoplasm</location>
    </subcellularLocation>
</comment>
<dbReference type="Gene3D" id="1.10.8.280">
    <property type="entry name" value="ABC transporter ATPase domain-like"/>
    <property type="match status" value="1"/>
</dbReference>
<keyword evidence="6" id="KW-0228">DNA excision</keyword>
<evidence type="ECO:0000256" key="6">
    <source>
        <dbReference type="ARBA" id="ARBA00022769"/>
    </source>
</evidence>
<dbReference type="Gene3D" id="1.20.1580.10">
    <property type="entry name" value="ABC transporter ATPase like domain"/>
    <property type="match status" value="2"/>
</dbReference>
<evidence type="ECO:0000256" key="12">
    <source>
        <dbReference type="ARBA" id="ARBA00039316"/>
    </source>
</evidence>
<keyword evidence="16" id="KW-1185">Reference proteome</keyword>
<comment type="similarity">
    <text evidence="11">Belongs to the ABC transporter superfamily. UvrA family.</text>
</comment>
<dbReference type="GO" id="GO:0003677">
    <property type="term" value="F:DNA binding"/>
    <property type="evidence" value="ECO:0007669"/>
    <property type="project" value="UniProtKB-KW"/>
</dbReference>
<dbReference type="GO" id="GO:0005737">
    <property type="term" value="C:cytoplasm"/>
    <property type="evidence" value="ECO:0007669"/>
    <property type="project" value="UniProtKB-SubCell"/>
</dbReference>
<keyword evidence="9" id="KW-0238">DNA-binding</keyword>
<evidence type="ECO:0000256" key="5">
    <source>
        <dbReference type="ARBA" id="ARBA00022763"/>
    </source>
</evidence>
<dbReference type="PANTHER" id="PTHR43152:SF2">
    <property type="entry name" value="DRUG RESISTANCE ABC TRANSPORTER"/>
    <property type="match status" value="1"/>
</dbReference>
<evidence type="ECO:0000256" key="9">
    <source>
        <dbReference type="ARBA" id="ARBA00023125"/>
    </source>
</evidence>
<dbReference type="EMBL" id="JAAXOO010000001">
    <property type="protein sequence ID" value="NKY31905.1"/>
    <property type="molecule type" value="Genomic_DNA"/>
</dbReference>
<keyword evidence="5" id="KW-0227">DNA damage</keyword>
<dbReference type="GO" id="GO:0006281">
    <property type="term" value="P:DNA repair"/>
    <property type="evidence" value="ECO:0007669"/>
    <property type="project" value="UniProtKB-KW"/>
</dbReference>
<gene>
    <name evidence="15" type="ORF">HGA13_02280</name>
</gene>
<keyword evidence="10" id="KW-0234">DNA repair</keyword>
<dbReference type="SUPFAM" id="SSF52540">
    <property type="entry name" value="P-loop containing nucleoside triphosphate hydrolases"/>
    <property type="match status" value="2"/>
</dbReference>
<evidence type="ECO:0000256" key="2">
    <source>
        <dbReference type="ARBA" id="ARBA00022490"/>
    </source>
</evidence>
<dbReference type="AlphaFoldDB" id="A0A846X8Y6"/>
<dbReference type="GO" id="GO:0016887">
    <property type="term" value="F:ATP hydrolysis activity"/>
    <property type="evidence" value="ECO:0007669"/>
    <property type="project" value="InterPro"/>
</dbReference>
<dbReference type="InterPro" id="IPR003439">
    <property type="entry name" value="ABC_transporter-like_ATP-bd"/>
</dbReference>
<dbReference type="GO" id="GO:0004518">
    <property type="term" value="F:nuclease activity"/>
    <property type="evidence" value="ECO:0007669"/>
    <property type="project" value="UniProtKB-KW"/>
</dbReference>
<evidence type="ECO:0000256" key="13">
    <source>
        <dbReference type="ARBA" id="ARBA00042156"/>
    </source>
</evidence>
<evidence type="ECO:0000313" key="16">
    <source>
        <dbReference type="Proteomes" id="UP000565715"/>
    </source>
</evidence>
<keyword evidence="2" id="KW-0963">Cytoplasm</keyword>